<accession>T0QFL2</accession>
<keyword evidence="1" id="KW-0863">Zinc-finger</keyword>
<dbReference type="OrthoDB" id="5407799at2759"/>
<gene>
    <name evidence="4" type="ORF">SDRG_08991</name>
</gene>
<name>T0QFL2_SAPDV</name>
<dbReference type="InterPro" id="IPR000315">
    <property type="entry name" value="Znf_B-box"/>
</dbReference>
<dbReference type="VEuPathDB" id="FungiDB:SDRG_08991"/>
<dbReference type="InParanoid" id="T0QFL2"/>
<dbReference type="RefSeq" id="XP_008613121.1">
    <property type="nucleotide sequence ID" value="XM_008614899.1"/>
</dbReference>
<sequence>MRHSSNAANSIAVMSRHGEAMLPPAEARAIQEALLSSKYGEFLCSVCSKVATLKCLACRGAYYCAKCERKEHSKKHRHSEPAAVIHSRACDVCHACKLELYCETCTKHVCMTCTTSPCTSSAPHALLPMNGARGLCLAVLDWPRDFVAAIQRDTEKYVPVKVEKKEPIVTPVASPPAPARVVQPAPVAPSPAPLVPPASLVPPTLPVSLTSPTADAPLAASDPDTLPHIGSDSMKSAMLDKYNAANAEVISLEEKIKVLANQVRLEVNKQDMTVALSYNKQRNEMQVALETVLEGRDEALAHLVAFNPILHAQYLNTHDATKPEYKPVVATPTIVQRVVPGKHARCARLEAEILALETQRVRANAEIHLALAQDELRALEPLGLEISALERQMVALDAERNKEFLLLTVFSKRLRDRIGTLHA</sequence>
<evidence type="ECO:0000256" key="2">
    <source>
        <dbReference type="SAM" id="Coils"/>
    </source>
</evidence>
<keyword evidence="1" id="KW-0479">Metal-binding</keyword>
<dbReference type="SUPFAM" id="SSF57845">
    <property type="entry name" value="B-box zinc-binding domain"/>
    <property type="match status" value="1"/>
</dbReference>
<keyword evidence="5" id="KW-1185">Reference proteome</keyword>
<feature type="coiled-coil region" evidence="2">
    <location>
        <begin position="235"/>
        <end position="262"/>
    </location>
</feature>
<organism evidence="4 5">
    <name type="scientific">Saprolegnia diclina (strain VS20)</name>
    <dbReference type="NCBI Taxonomy" id="1156394"/>
    <lineage>
        <taxon>Eukaryota</taxon>
        <taxon>Sar</taxon>
        <taxon>Stramenopiles</taxon>
        <taxon>Oomycota</taxon>
        <taxon>Saprolegniomycetes</taxon>
        <taxon>Saprolegniales</taxon>
        <taxon>Saprolegniaceae</taxon>
        <taxon>Saprolegnia</taxon>
    </lineage>
</organism>
<dbReference type="PROSITE" id="PS50119">
    <property type="entry name" value="ZF_BBOX"/>
    <property type="match status" value="1"/>
</dbReference>
<evidence type="ECO:0000313" key="5">
    <source>
        <dbReference type="Proteomes" id="UP000030762"/>
    </source>
</evidence>
<evidence type="ECO:0000259" key="3">
    <source>
        <dbReference type="PROSITE" id="PS50119"/>
    </source>
</evidence>
<protein>
    <recommendedName>
        <fullName evidence="3">B box-type domain-containing protein</fullName>
    </recommendedName>
</protein>
<reference evidence="4 5" key="1">
    <citation type="submission" date="2012-04" db="EMBL/GenBank/DDBJ databases">
        <title>The Genome Sequence of Saprolegnia declina VS20.</title>
        <authorList>
            <consortium name="The Broad Institute Genome Sequencing Platform"/>
            <person name="Russ C."/>
            <person name="Nusbaum C."/>
            <person name="Tyler B."/>
            <person name="van West P."/>
            <person name="Dieguez-Uribeondo J."/>
            <person name="de Bruijn I."/>
            <person name="Tripathy S."/>
            <person name="Jiang R."/>
            <person name="Young S.K."/>
            <person name="Zeng Q."/>
            <person name="Gargeya S."/>
            <person name="Fitzgerald M."/>
            <person name="Haas B."/>
            <person name="Abouelleil A."/>
            <person name="Alvarado L."/>
            <person name="Arachchi H.M."/>
            <person name="Berlin A."/>
            <person name="Chapman S.B."/>
            <person name="Goldberg J."/>
            <person name="Griggs A."/>
            <person name="Gujja S."/>
            <person name="Hansen M."/>
            <person name="Howarth C."/>
            <person name="Imamovic A."/>
            <person name="Larimer J."/>
            <person name="McCowen C."/>
            <person name="Montmayeur A."/>
            <person name="Murphy C."/>
            <person name="Neiman D."/>
            <person name="Pearson M."/>
            <person name="Priest M."/>
            <person name="Roberts A."/>
            <person name="Saif S."/>
            <person name="Shea T."/>
            <person name="Sisk P."/>
            <person name="Sykes S."/>
            <person name="Wortman J."/>
            <person name="Nusbaum C."/>
            <person name="Birren B."/>
        </authorList>
    </citation>
    <scope>NUCLEOTIDE SEQUENCE [LARGE SCALE GENOMIC DNA]</scope>
    <source>
        <strain evidence="4 5">VS20</strain>
    </source>
</reference>
<keyword evidence="2" id="KW-0175">Coiled coil</keyword>
<dbReference type="Proteomes" id="UP000030762">
    <property type="component" value="Unassembled WGS sequence"/>
</dbReference>
<dbReference type="EMBL" id="JH767159">
    <property type="protein sequence ID" value="EQC33481.1"/>
    <property type="molecule type" value="Genomic_DNA"/>
</dbReference>
<feature type="domain" description="B box-type" evidence="3">
    <location>
        <begin position="85"/>
        <end position="129"/>
    </location>
</feature>
<evidence type="ECO:0000256" key="1">
    <source>
        <dbReference type="PROSITE-ProRule" id="PRU00024"/>
    </source>
</evidence>
<dbReference type="OMA" id="RFCRQCE"/>
<keyword evidence="1" id="KW-0862">Zinc</keyword>
<dbReference type="AlphaFoldDB" id="T0QFL2"/>
<proteinExistence type="predicted"/>
<evidence type="ECO:0000313" key="4">
    <source>
        <dbReference type="EMBL" id="EQC33481.1"/>
    </source>
</evidence>
<dbReference type="GeneID" id="19949718"/>
<dbReference type="GO" id="GO:0008270">
    <property type="term" value="F:zinc ion binding"/>
    <property type="evidence" value="ECO:0007669"/>
    <property type="project" value="UniProtKB-KW"/>
</dbReference>